<evidence type="ECO:0000313" key="3">
    <source>
        <dbReference type="Proteomes" id="UP001233172"/>
    </source>
</evidence>
<organism evidence="2 3">
    <name type="scientific">Biomphalaria pfeifferi</name>
    <name type="common">Bloodfluke planorb</name>
    <name type="synonym">Freshwater snail</name>
    <dbReference type="NCBI Taxonomy" id="112525"/>
    <lineage>
        <taxon>Eukaryota</taxon>
        <taxon>Metazoa</taxon>
        <taxon>Spiralia</taxon>
        <taxon>Lophotrochozoa</taxon>
        <taxon>Mollusca</taxon>
        <taxon>Gastropoda</taxon>
        <taxon>Heterobranchia</taxon>
        <taxon>Euthyneura</taxon>
        <taxon>Panpulmonata</taxon>
        <taxon>Hygrophila</taxon>
        <taxon>Lymnaeoidea</taxon>
        <taxon>Planorbidae</taxon>
        <taxon>Biomphalaria</taxon>
    </lineage>
</organism>
<sequence>QSEQHRTTRKTTESAPLERNQIQGTRKIASLGSVLAMKGKLSAKHQRIALLINVK</sequence>
<evidence type="ECO:0000256" key="1">
    <source>
        <dbReference type="SAM" id="MobiDB-lite"/>
    </source>
</evidence>
<dbReference type="AlphaFoldDB" id="A0AAD8BCI9"/>
<feature type="non-terminal residue" evidence="2">
    <location>
        <position position="55"/>
    </location>
</feature>
<proteinExistence type="predicted"/>
<reference evidence="2" key="2">
    <citation type="submission" date="2023-04" db="EMBL/GenBank/DDBJ databases">
        <authorList>
            <person name="Bu L."/>
            <person name="Lu L."/>
            <person name="Laidemitt M.R."/>
            <person name="Zhang S.M."/>
            <person name="Mutuku M."/>
            <person name="Mkoji G."/>
            <person name="Steinauer M."/>
            <person name="Loker E.S."/>
        </authorList>
    </citation>
    <scope>NUCLEOTIDE SEQUENCE</scope>
    <source>
        <strain evidence="2">KasaAsao</strain>
        <tissue evidence="2">Whole Snail</tissue>
    </source>
</reference>
<feature type="compositionally biased region" description="Basic and acidic residues" evidence="1">
    <location>
        <begin position="1"/>
        <end position="12"/>
    </location>
</feature>
<reference evidence="2" key="1">
    <citation type="journal article" date="2023" name="PLoS Negl. Trop. Dis.">
        <title>A genome sequence for Biomphalaria pfeifferi, the major vector snail for the human-infecting parasite Schistosoma mansoni.</title>
        <authorList>
            <person name="Bu L."/>
            <person name="Lu L."/>
            <person name="Laidemitt M.R."/>
            <person name="Zhang S.M."/>
            <person name="Mutuku M."/>
            <person name="Mkoji G."/>
            <person name="Steinauer M."/>
            <person name="Loker E.S."/>
        </authorList>
    </citation>
    <scope>NUCLEOTIDE SEQUENCE</scope>
    <source>
        <strain evidence="2">KasaAsao</strain>
    </source>
</reference>
<feature type="region of interest" description="Disordered" evidence="1">
    <location>
        <begin position="1"/>
        <end position="20"/>
    </location>
</feature>
<comment type="caution">
    <text evidence="2">The sequence shown here is derived from an EMBL/GenBank/DDBJ whole genome shotgun (WGS) entry which is preliminary data.</text>
</comment>
<name>A0AAD8BCI9_BIOPF</name>
<gene>
    <name evidence="2" type="ORF">Bpfe_018681</name>
</gene>
<keyword evidence="3" id="KW-1185">Reference proteome</keyword>
<protein>
    <submittedName>
        <fullName evidence="2">Uncharacterized protein</fullName>
    </submittedName>
</protein>
<dbReference type="Proteomes" id="UP001233172">
    <property type="component" value="Unassembled WGS sequence"/>
</dbReference>
<dbReference type="EMBL" id="JASAOG010000099">
    <property type="protein sequence ID" value="KAK0051911.1"/>
    <property type="molecule type" value="Genomic_DNA"/>
</dbReference>
<evidence type="ECO:0000313" key="2">
    <source>
        <dbReference type="EMBL" id="KAK0051911.1"/>
    </source>
</evidence>
<accession>A0AAD8BCI9</accession>
<feature type="non-terminal residue" evidence="2">
    <location>
        <position position="1"/>
    </location>
</feature>